<dbReference type="KEGG" id="huw:FPZ11_05145"/>
<feature type="chain" id="PRO_5022865126" evidence="1">
    <location>
        <begin position="28"/>
        <end position="364"/>
    </location>
</feature>
<sequence length="364" mass="38688">MKRIPVLAGVGIAAALAVFTAAAPASASPAQGPNPWLPTSPSHTVVREGLPLQPHLSAPYVDVTEVGDLADLSQASGSKYLSLAFLQTEAAGSCTPYWAGDTTKPVSADVYGSQFNRIRARGGDVIPSFGGYSADTTNTDIADSCTDVHQIALAYENVFSVYKVHRIDLDVEADSITNQAGIDRRNQAIAEVERWGAAHHWNVSFSYTLPSTPQGLAASGIAVLQSAAKYHASIADVNVMTFDYWDGATHNMLTDAETAATALTTQLKQTILPHASPRALWHTVGIVQMNGIDDYGPEETFPLDQAAPLVKWASAHGVQTMSFWALQRDNGGCPGTAGSNTCSGVAQPTWAFSKAFAAFDSWRY</sequence>
<protein>
    <submittedName>
        <fullName evidence="2">Chitinase</fullName>
    </submittedName>
</protein>
<dbReference type="AlphaFoldDB" id="A0A5B8M2R6"/>
<evidence type="ECO:0000313" key="2">
    <source>
        <dbReference type="EMBL" id="QDZ14234.1"/>
    </source>
</evidence>
<keyword evidence="1" id="KW-0732">Signal</keyword>
<dbReference type="PANTHER" id="PTHR42976:SF1">
    <property type="entry name" value="GH18 DOMAIN-CONTAINING PROTEIN-RELATED"/>
    <property type="match status" value="1"/>
</dbReference>
<dbReference type="EMBL" id="CP042305">
    <property type="protein sequence ID" value="QDZ14234.1"/>
    <property type="molecule type" value="Genomic_DNA"/>
</dbReference>
<reference evidence="2 3" key="1">
    <citation type="submission" date="2019-07" db="EMBL/GenBank/DDBJ databases">
        <title>Full genome sequence of Humibacter sp. WJ7-1.</title>
        <authorList>
            <person name="Im W.-T."/>
        </authorList>
    </citation>
    <scope>NUCLEOTIDE SEQUENCE [LARGE SCALE GENOMIC DNA]</scope>
    <source>
        <strain evidence="2 3">WJ7-1</strain>
    </source>
</reference>
<keyword evidence="3" id="KW-1185">Reference proteome</keyword>
<proteinExistence type="predicted"/>
<feature type="signal peptide" evidence="1">
    <location>
        <begin position="1"/>
        <end position="27"/>
    </location>
</feature>
<organism evidence="2 3">
    <name type="scientific">Humibacter ginsenosidimutans</name>
    <dbReference type="NCBI Taxonomy" id="2599293"/>
    <lineage>
        <taxon>Bacteria</taxon>
        <taxon>Bacillati</taxon>
        <taxon>Actinomycetota</taxon>
        <taxon>Actinomycetes</taxon>
        <taxon>Micrococcales</taxon>
        <taxon>Microbacteriaceae</taxon>
        <taxon>Humibacter</taxon>
    </lineage>
</organism>
<evidence type="ECO:0000256" key="1">
    <source>
        <dbReference type="SAM" id="SignalP"/>
    </source>
</evidence>
<accession>A0A5B8M2R6</accession>
<dbReference type="RefSeq" id="WP_146318930.1">
    <property type="nucleotide sequence ID" value="NZ_CP042305.1"/>
</dbReference>
<name>A0A5B8M2R6_9MICO</name>
<dbReference type="OrthoDB" id="99456at2"/>
<dbReference type="SUPFAM" id="SSF51445">
    <property type="entry name" value="(Trans)glycosidases"/>
    <property type="match status" value="1"/>
</dbReference>
<dbReference type="InterPro" id="IPR017853">
    <property type="entry name" value="GH"/>
</dbReference>
<dbReference type="InterPro" id="IPR052750">
    <property type="entry name" value="GH18_Chitinase"/>
</dbReference>
<dbReference type="Gene3D" id="3.20.20.80">
    <property type="entry name" value="Glycosidases"/>
    <property type="match status" value="1"/>
</dbReference>
<evidence type="ECO:0000313" key="3">
    <source>
        <dbReference type="Proteomes" id="UP000320216"/>
    </source>
</evidence>
<gene>
    <name evidence="2" type="ORF">FPZ11_05145</name>
</gene>
<dbReference type="PANTHER" id="PTHR42976">
    <property type="entry name" value="BIFUNCTIONAL CHITINASE/LYSOZYME-RELATED"/>
    <property type="match status" value="1"/>
</dbReference>
<dbReference type="Proteomes" id="UP000320216">
    <property type="component" value="Chromosome"/>
</dbReference>